<dbReference type="OrthoDB" id="37575at2"/>
<keyword evidence="3" id="KW-1185">Reference proteome</keyword>
<dbReference type="GO" id="GO:0016301">
    <property type="term" value="F:kinase activity"/>
    <property type="evidence" value="ECO:0007669"/>
    <property type="project" value="UniProtKB-KW"/>
</dbReference>
<dbReference type="SUPFAM" id="SSF53067">
    <property type="entry name" value="Actin-like ATPase domain"/>
    <property type="match status" value="1"/>
</dbReference>
<evidence type="ECO:0000313" key="2">
    <source>
        <dbReference type="EMBL" id="APG47942.1"/>
    </source>
</evidence>
<sequence>MIGSKKLSRQFSRSAIMQAIVASAPISRASLAKEVGLSKQTVSEIVYDLQSEGWITETGRTSGHVGRTATTYQLVPDAAFVCGVDLGGTKVRAAIIDLSCRVVSELTEMTDPRGGADVARQIGNLCKRAAKVANIEWSRVMFAAVGVPGVPDQNTGSVKMAPNISAIGEIDFVAELESELGFEVQVENDVNLAAIGEHWSGCASEVDNMAFISLGTGIGAGIIVRGHIVHGATGAAGELGFLPFGADPFDPASLRTGAFERQAGSFGMINRYAELSGTKVDVRQLFELAQVGDAKAETVLDETARLVARLIATVGAMVDPSMVVIGGSIGHRPEFLTRIEVALAACFPNPIAIRQSELGEHAALVGGAAVGLSHLHQSVFAAGLGAIAFDLPQLCAPNWEGVA</sequence>
<protein>
    <submittedName>
        <fullName evidence="2">Transcriptional regulator/sugar kinase</fullName>
    </submittedName>
</protein>
<dbReference type="Gene3D" id="1.10.10.10">
    <property type="entry name" value="Winged helix-like DNA-binding domain superfamily/Winged helix DNA-binding domain"/>
    <property type="match status" value="1"/>
</dbReference>
<dbReference type="CDD" id="cd23763">
    <property type="entry name" value="ASKHA_ATPase_ROK"/>
    <property type="match status" value="1"/>
</dbReference>
<accession>A0A1L3I7C8</accession>
<keyword evidence="2" id="KW-0418">Kinase</keyword>
<reference evidence="3" key="1">
    <citation type="submission" date="2016-07" db="EMBL/GenBank/DDBJ databases">
        <title>Phaeobacter portensis sp. nov., a tropodithietic acid producing bacterium isolated from a German harbor.</title>
        <authorList>
            <person name="Freese H.M."/>
            <person name="Bunk B."/>
            <person name="Breider S."/>
            <person name="Brinkhoff T."/>
        </authorList>
    </citation>
    <scope>NUCLEOTIDE SEQUENCE [LARGE SCALE GENOMIC DNA]</scope>
    <source>
        <strain evidence="3">P97</strain>
    </source>
</reference>
<dbReference type="PANTHER" id="PTHR18964">
    <property type="entry name" value="ROK (REPRESSOR, ORF, KINASE) FAMILY"/>
    <property type="match status" value="1"/>
</dbReference>
<evidence type="ECO:0000313" key="3">
    <source>
        <dbReference type="Proteomes" id="UP000183859"/>
    </source>
</evidence>
<comment type="similarity">
    <text evidence="1">Belongs to the ROK (NagC/XylR) family.</text>
</comment>
<dbReference type="InterPro" id="IPR036390">
    <property type="entry name" value="WH_DNA-bd_sf"/>
</dbReference>
<dbReference type="KEGG" id="php:PhaeoP97_02563"/>
<dbReference type="PANTHER" id="PTHR18964:SF149">
    <property type="entry name" value="BIFUNCTIONAL UDP-N-ACETYLGLUCOSAMINE 2-EPIMERASE_N-ACETYLMANNOSAMINE KINASE"/>
    <property type="match status" value="1"/>
</dbReference>
<organism evidence="2 3">
    <name type="scientific">Phaeobacter porticola</name>
    <dbReference type="NCBI Taxonomy" id="1844006"/>
    <lineage>
        <taxon>Bacteria</taxon>
        <taxon>Pseudomonadati</taxon>
        <taxon>Pseudomonadota</taxon>
        <taxon>Alphaproteobacteria</taxon>
        <taxon>Rhodobacterales</taxon>
        <taxon>Roseobacteraceae</taxon>
        <taxon>Phaeobacter</taxon>
    </lineage>
</organism>
<name>A0A1L3I7C8_9RHOB</name>
<dbReference type="STRING" id="1844006.PhaeoP97_02563"/>
<dbReference type="Pfam" id="PF13412">
    <property type="entry name" value="HTH_24"/>
    <property type="match status" value="1"/>
</dbReference>
<dbReference type="Gene3D" id="3.30.420.40">
    <property type="match status" value="2"/>
</dbReference>
<dbReference type="EMBL" id="CP016364">
    <property type="protein sequence ID" value="APG47942.1"/>
    <property type="molecule type" value="Genomic_DNA"/>
</dbReference>
<evidence type="ECO:0000256" key="1">
    <source>
        <dbReference type="ARBA" id="ARBA00006479"/>
    </source>
</evidence>
<dbReference type="InterPro" id="IPR036388">
    <property type="entry name" value="WH-like_DNA-bd_sf"/>
</dbReference>
<dbReference type="Proteomes" id="UP000183859">
    <property type="component" value="Chromosome"/>
</dbReference>
<gene>
    <name evidence="2" type="ORF">PhaeoP97_02563</name>
</gene>
<keyword evidence="2" id="KW-0808">Transferase</keyword>
<dbReference type="SUPFAM" id="SSF46785">
    <property type="entry name" value="Winged helix' DNA-binding domain"/>
    <property type="match status" value="1"/>
</dbReference>
<dbReference type="InterPro" id="IPR043129">
    <property type="entry name" value="ATPase_NBD"/>
</dbReference>
<proteinExistence type="inferred from homology"/>
<dbReference type="InterPro" id="IPR000600">
    <property type="entry name" value="ROK"/>
</dbReference>
<dbReference type="Pfam" id="PF00480">
    <property type="entry name" value="ROK"/>
    <property type="match status" value="1"/>
</dbReference>
<dbReference type="AlphaFoldDB" id="A0A1L3I7C8"/>